<dbReference type="CTD" id="20211412"/>
<dbReference type="GO" id="GO:1903804">
    <property type="term" value="P:glycine import across plasma membrane"/>
    <property type="evidence" value="ECO:0000318"/>
    <property type="project" value="GO_Central"/>
</dbReference>
<dbReference type="EMBL" id="AMQM01002285">
    <property type="status" value="NOT_ANNOTATED_CDS"/>
    <property type="molecule type" value="Genomic_DNA"/>
</dbReference>
<dbReference type="GO" id="GO:0005283">
    <property type="term" value="F:amino acid:sodium symporter activity"/>
    <property type="evidence" value="ECO:0000318"/>
    <property type="project" value="GO_Central"/>
</dbReference>
<reference evidence="12 14" key="2">
    <citation type="journal article" date="2013" name="Nature">
        <title>Insights into bilaterian evolution from three spiralian genomes.</title>
        <authorList>
            <person name="Simakov O."/>
            <person name="Marletaz F."/>
            <person name="Cho S.J."/>
            <person name="Edsinger-Gonzales E."/>
            <person name="Havlak P."/>
            <person name="Hellsten U."/>
            <person name="Kuo D.H."/>
            <person name="Larsson T."/>
            <person name="Lv J."/>
            <person name="Arendt D."/>
            <person name="Savage R."/>
            <person name="Osoegawa K."/>
            <person name="de Jong P."/>
            <person name="Grimwood J."/>
            <person name="Chapman J.A."/>
            <person name="Shapiro H."/>
            <person name="Aerts A."/>
            <person name="Otillar R.P."/>
            <person name="Terry A.Y."/>
            <person name="Boore J.L."/>
            <person name="Grigoriev I.V."/>
            <person name="Lindberg D.R."/>
            <person name="Seaver E.C."/>
            <person name="Weisblat D.A."/>
            <person name="Putnam N.H."/>
            <person name="Rokhsar D.S."/>
        </authorList>
    </citation>
    <scope>NUCLEOTIDE SEQUENCE</scope>
</reference>
<proteinExistence type="inferred from homology"/>
<dbReference type="GO" id="GO:0035725">
    <property type="term" value="P:sodium ion transmembrane transport"/>
    <property type="evidence" value="ECO:0000318"/>
    <property type="project" value="GO_Central"/>
</dbReference>
<dbReference type="PROSITE" id="PS00610">
    <property type="entry name" value="NA_NEUROTRAN_SYMP_1"/>
    <property type="match status" value="1"/>
</dbReference>
<keyword evidence="6 11" id="KW-0472">Membrane</keyword>
<dbReference type="PRINTS" id="PR00176">
    <property type="entry name" value="NANEUSMPORT"/>
</dbReference>
<dbReference type="PANTHER" id="PTHR11616:SF321">
    <property type="entry name" value="SODIUM-DEPENDENT NUTRIENT AMINO ACID TRANSPORTER 1-RELATED"/>
    <property type="match status" value="1"/>
</dbReference>
<feature type="binding site" evidence="8">
    <location>
        <position position="36"/>
    </location>
    <ligand>
        <name>Na(+)</name>
        <dbReference type="ChEBI" id="CHEBI:29101"/>
        <label>1</label>
    </ligand>
</feature>
<feature type="binding site" evidence="8">
    <location>
        <position position="43"/>
    </location>
    <ligand>
        <name>Na(+)</name>
        <dbReference type="ChEBI" id="CHEBI:29101"/>
        <label>1</label>
    </ligand>
</feature>
<keyword evidence="10" id="KW-0769">Symport</keyword>
<dbReference type="InParanoid" id="T1FRG5"/>
<evidence type="ECO:0000256" key="1">
    <source>
        <dbReference type="ARBA" id="ARBA00004141"/>
    </source>
</evidence>
<dbReference type="eggNOG" id="KOG3660">
    <property type="taxonomic scope" value="Eukaryota"/>
</dbReference>
<dbReference type="PROSITE" id="PS50267">
    <property type="entry name" value="NA_NEUROTRAN_SYMP_3"/>
    <property type="match status" value="1"/>
</dbReference>
<dbReference type="GO" id="GO:0046872">
    <property type="term" value="F:metal ion binding"/>
    <property type="evidence" value="ECO:0007669"/>
    <property type="project" value="UniProtKB-KW"/>
</dbReference>
<protein>
    <recommendedName>
        <fullName evidence="10">Transporter</fullName>
    </recommendedName>
</protein>
<evidence type="ECO:0000313" key="12">
    <source>
        <dbReference type="EMBL" id="ESN90550.1"/>
    </source>
</evidence>
<dbReference type="Proteomes" id="UP000015101">
    <property type="component" value="Unassembled WGS sequence"/>
</dbReference>
<feature type="binding site" evidence="8">
    <location>
        <position position="322"/>
    </location>
    <ligand>
        <name>Na(+)</name>
        <dbReference type="ChEBI" id="CHEBI:29101"/>
        <label>1</label>
    </ligand>
</feature>
<keyword evidence="9" id="KW-1015">Disulfide bond</keyword>
<keyword evidence="5 11" id="KW-1133">Transmembrane helix</keyword>
<feature type="transmembrane region" description="Helical" evidence="11">
    <location>
        <begin position="205"/>
        <end position="229"/>
    </location>
</feature>
<accession>T1FRG5</accession>
<dbReference type="KEGG" id="hro:HELRODRAFT_189893"/>
<feature type="transmembrane region" description="Helical" evidence="11">
    <location>
        <begin position="59"/>
        <end position="81"/>
    </location>
</feature>
<dbReference type="GeneID" id="20211412"/>
<feature type="binding site" evidence="8">
    <location>
        <position position="38"/>
    </location>
    <ligand>
        <name>Na(+)</name>
        <dbReference type="ChEBI" id="CHEBI:29101"/>
        <label>1</label>
    </ligand>
</feature>
<feature type="transmembrane region" description="Helical" evidence="11">
    <location>
        <begin position="378"/>
        <end position="403"/>
    </location>
</feature>
<reference evidence="14" key="1">
    <citation type="submission" date="2012-12" db="EMBL/GenBank/DDBJ databases">
        <authorList>
            <person name="Hellsten U."/>
            <person name="Grimwood J."/>
            <person name="Chapman J.A."/>
            <person name="Shapiro H."/>
            <person name="Aerts A."/>
            <person name="Otillar R.P."/>
            <person name="Terry A.Y."/>
            <person name="Boore J.L."/>
            <person name="Simakov O."/>
            <person name="Marletaz F."/>
            <person name="Cho S.-J."/>
            <person name="Edsinger-Gonzales E."/>
            <person name="Havlak P."/>
            <person name="Kuo D.-H."/>
            <person name="Larsson T."/>
            <person name="Lv J."/>
            <person name="Arendt D."/>
            <person name="Savage R."/>
            <person name="Osoegawa K."/>
            <person name="de Jong P."/>
            <person name="Lindberg D.R."/>
            <person name="Seaver E.C."/>
            <person name="Weisblat D.A."/>
            <person name="Putnam N.H."/>
            <person name="Grigoriev I.V."/>
            <person name="Rokhsar D.S."/>
        </authorList>
    </citation>
    <scope>NUCLEOTIDE SEQUENCE</scope>
</reference>
<evidence type="ECO:0000256" key="8">
    <source>
        <dbReference type="PIRSR" id="PIRSR600175-1"/>
    </source>
</evidence>
<reference evidence="13" key="3">
    <citation type="submission" date="2015-06" db="UniProtKB">
        <authorList>
            <consortium name="EnsemblMetazoa"/>
        </authorList>
    </citation>
    <scope>IDENTIFICATION</scope>
</reference>
<gene>
    <name evidence="13" type="primary">20211412</name>
    <name evidence="12" type="ORF">HELRODRAFT_189893</name>
</gene>
<keyword evidence="7" id="KW-0325">Glycoprotein</keyword>
<keyword evidence="3 10" id="KW-0813">Transport</keyword>
<feature type="transmembrane region" description="Helical" evidence="11">
    <location>
        <begin position="316"/>
        <end position="341"/>
    </location>
</feature>
<feature type="transmembrane region" description="Helical" evidence="11">
    <location>
        <begin position="102"/>
        <end position="129"/>
    </location>
</feature>
<dbReference type="EMBL" id="KB097753">
    <property type="protein sequence ID" value="ESN90550.1"/>
    <property type="molecule type" value="Genomic_DNA"/>
</dbReference>
<dbReference type="RefSeq" id="XP_009031459.1">
    <property type="nucleotide sequence ID" value="XM_009033211.1"/>
</dbReference>
<feature type="binding site" evidence="8">
    <location>
        <position position="387"/>
    </location>
    <ligand>
        <name>Na(+)</name>
        <dbReference type="ChEBI" id="CHEBI:29101"/>
        <label>1</label>
    </ligand>
</feature>
<evidence type="ECO:0000313" key="14">
    <source>
        <dbReference type="Proteomes" id="UP000015101"/>
    </source>
</evidence>
<dbReference type="SUPFAM" id="SSF161070">
    <property type="entry name" value="SNF-like"/>
    <property type="match status" value="1"/>
</dbReference>
<feature type="binding site" evidence="8">
    <location>
        <position position="39"/>
    </location>
    <ligand>
        <name>Na(+)</name>
        <dbReference type="ChEBI" id="CHEBI:29101"/>
        <label>1</label>
    </ligand>
</feature>
<keyword evidence="4 10" id="KW-0812">Transmembrane</keyword>
<comment type="subcellular location">
    <subcellularLocation>
        <location evidence="1">Membrane</location>
        <topology evidence="1">Multi-pass membrane protein</topology>
    </subcellularLocation>
</comment>
<dbReference type="OMA" id="EFIITCI"/>
<feature type="transmembrane region" description="Helical" evidence="11">
    <location>
        <begin position="493"/>
        <end position="516"/>
    </location>
</feature>
<sequence>MQKILEDMSHNIYIQEVEAERGAWGGKLEFILTCIGSAVGLGNVWRFPYLLFRSGGGAFLIPFVIMLFLIGIPLFFLDISLGQFASLGPLAIFRMSPIWKGVGFSMIFTNLILIMYYNVIISWCMYFLFASFTNHLPWQSCGNMWNTPLCTTSEEFKNLTSSGNDSFIMKENLSLSRSELKTPSEEYFYRKVLQMSDGLDHPGTIIWQLALCLFLAWTIVFLVISKGIASLGKVVYFSSTFPYVLLTIMLVRGVTLEGALKGIKFYMLPDFSRLSDLKVWSDAATQMFYALGSGSGALIAMSSYNKFNNNTLRDALIVPISNVLTSIYAGFVIFSVLGYMAEMKGVEVKDVAADGPGLAFVVYPEGLSTLPAAPVWSILFYIMMLVLGFSTMFGMTECFFIAFMDEFPLLLRKSAERTYLFRGLGILLFYLISLPMVTNCGFYLFSIVDSFIGSFTFIFICEFELFVVMFFYGYKNFESDLSMMLGDKRWLFMFFRVTWCFVTPAIILISIVATAISYKRPTLFNETYTFPVWGEAIGWLVVAFCLFFIPAYFFLYCRKDFKKSLRKGITSELSWGPALYINRTGRYEKTRRMTINSIVTDICTTVTIDNITDQSSVSNKSFKEDTVEHM</sequence>
<dbReference type="HOGENOM" id="CLU_006855_9_6_1"/>
<evidence type="ECO:0000256" key="11">
    <source>
        <dbReference type="SAM" id="Phobius"/>
    </source>
</evidence>
<dbReference type="AlphaFoldDB" id="T1FRG5"/>
<feature type="disulfide bond" evidence="9">
    <location>
        <begin position="141"/>
        <end position="150"/>
    </location>
</feature>
<evidence type="ECO:0000313" key="13">
    <source>
        <dbReference type="EnsemblMetazoa" id="HelroP189893"/>
    </source>
</evidence>
<dbReference type="InterPro" id="IPR037272">
    <property type="entry name" value="SNS_sf"/>
</dbReference>
<evidence type="ECO:0000256" key="5">
    <source>
        <dbReference type="ARBA" id="ARBA00022989"/>
    </source>
</evidence>
<feature type="transmembrane region" description="Helical" evidence="11">
    <location>
        <begin position="424"/>
        <end position="445"/>
    </location>
</feature>
<evidence type="ECO:0000256" key="10">
    <source>
        <dbReference type="RuleBase" id="RU003732"/>
    </source>
</evidence>
<organism evidence="13 14">
    <name type="scientific">Helobdella robusta</name>
    <name type="common">Californian leech</name>
    <dbReference type="NCBI Taxonomy" id="6412"/>
    <lineage>
        <taxon>Eukaryota</taxon>
        <taxon>Metazoa</taxon>
        <taxon>Spiralia</taxon>
        <taxon>Lophotrochozoa</taxon>
        <taxon>Annelida</taxon>
        <taxon>Clitellata</taxon>
        <taxon>Hirudinea</taxon>
        <taxon>Rhynchobdellida</taxon>
        <taxon>Glossiphoniidae</taxon>
        <taxon>Helobdella</taxon>
    </lineage>
</organism>
<feature type="transmembrane region" description="Helical" evidence="11">
    <location>
        <begin position="536"/>
        <end position="557"/>
    </location>
</feature>
<feature type="transmembrane region" description="Helical" evidence="11">
    <location>
        <begin position="283"/>
        <end position="304"/>
    </location>
</feature>
<dbReference type="OrthoDB" id="6581954at2759"/>
<name>T1FRG5_HELRO</name>
<dbReference type="EnsemblMetazoa" id="HelroT189893">
    <property type="protein sequence ID" value="HelroP189893"/>
    <property type="gene ID" value="HelroG189893"/>
</dbReference>
<comment type="similarity">
    <text evidence="2 10">Belongs to the sodium:neurotransmitter symporter (SNF) (TC 2.A.22) family.</text>
</comment>
<evidence type="ECO:0000256" key="3">
    <source>
        <dbReference type="ARBA" id="ARBA00022448"/>
    </source>
</evidence>
<feature type="transmembrane region" description="Helical" evidence="11">
    <location>
        <begin position="241"/>
        <end position="263"/>
    </location>
</feature>
<dbReference type="Pfam" id="PF00209">
    <property type="entry name" value="SNF"/>
    <property type="match status" value="1"/>
</dbReference>
<dbReference type="GO" id="GO:0005886">
    <property type="term" value="C:plasma membrane"/>
    <property type="evidence" value="ECO:0000318"/>
    <property type="project" value="GO_Central"/>
</dbReference>
<feature type="transmembrane region" description="Helical" evidence="11">
    <location>
        <begin position="451"/>
        <end position="472"/>
    </location>
</feature>
<evidence type="ECO:0000256" key="9">
    <source>
        <dbReference type="PIRSR" id="PIRSR600175-2"/>
    </source>
</evidence>
<evidence type="ECO:0000256" key="6">
    <source>
        <dbReference type="ARBA" id="ARBA00023136"/>
    </source>
</evidence>
<dbReference type="PROSITE" id="PS00754">
    <property type="entry name" value="NA_NEUROTRAN_SYMP_2"/>
    <property type="match status" value="1"/>
</dbReference>
<keyword evidence="14" id="KW-1185">Reference proteome</keyword>
<evidence type="ECO:0000256" key="4">
    <source>
        <dbReference type="ARBA" id="ARBA00022692"/>
    </source>
</evidence>
<keyword evidence="8" id="KW-0915">Sodium</keyword>
<evidence type="ECO:0000256" key="2">
    <source>
        <dbReference type="ARBA" id="ARBA00006459"/>
    </source>
</evidence>
<evidence type="ECO:0000256" key="7">
    <source>
        <dbReference type="ARBA" id="ARBA00023180"/>
    </source>
</evidence>
<keyword evidence="8" id="KW-0479">Metal-binding</keyword>
<dbReference type="InterPro" id="IPR000175">
    <property type="entry name" value="Na/ntran_symport"/>
</dbReference>
<dbReference type="PANTHER" id="PTHR11616">
    <property type="entry name" value="SODIUM/CHLORIDE DEPENDENT TRANSPORTER"/>
    <property type="match status" value="1"/>
</dbReference>